<dbReference type="RefSeq" id="WP_037450512.1">
    <property type="nucleotide sequence ID" value="NZ_AVFL01000006.1"/>
</dbReference>
<dbReference type="InterPro" id="IPR023347">
    <property type="entry name" value="Lysozyme_dom_sf"/>
</dbReference>
<protein>
    <recommendedName>
        <fullName evidence="5">Lysozyme</fullName>
    </recommendedName>
</protein>
<evidence type="ECO:0000313" key="4">
    <source>
        <dbReference type="Proteomes" id="UP000019486"/>
    </source>
</evidence>
<proteinExistence type="predicted"/>
<keyword evidence="4" id="KW-1185">Reference proteome</keyword>
<dbReference type="GO" id="GO:0031640">
    <property type="term" value="P:killing of cells of another organism"/>
    <property type="evidence" value="ECO:0007669"/>
    <property type="project" value="UniProtKB-KW"/>
</dbReference>
<keyword evidence="1" id="KW-0929">Antimicrobial</keyword>
<dbReference type="PANTHER" id="PTHR37406:SF1">
    <property type="entry name" value="T4-TYPE LYSOZYME 1-RELATED"/>
    <property type="match status" value="1"/>
</dbReference>
<dbReference type="Proteomes" id="UP000019486">
    <property type="component" value="Unassembled WGS sequence"/>
</dbReference>
<dbReference type="GO" id="GO:0003796">
    <property type="term" value="F:lysozyme activity"/>
    <property type="evidence" value="ECO:0007669"/>
    <property type="project" value="InterPro"/>
</dbReference>
<dbReference type="OrthoDB" id="4446543at2"/>
<comment type="caution">
    <text evidence="3">The sequence shown here is derived from an EMBL/GenBank/DDBJ whole genome shotgun (WGS) entry which is preliminary data.</text>
</comment>
<accession>W9H7H5</accession>
<dbReference type="InterPro" id="IPR052619">
    <property type="entry name" value="Phage_lysozyme-like"/>
</dbReference>
<organism evidence="3 4">
    <name type="scientific">Skermanella stibiiresistens SB22</name>
    <dbReference type="NCBI Taxonomy" id="1385369"/>
    <lineage>
        <taxon>Bacteria</taxon>
        <taxon>Pseudomonadati</taxon>
        <taxon>Pseudomonadota</taxon>
        <taxon>Alphaproteobacteria</taxon>
        <taxon>Rhodospirillales</taxon>
        <taxon>Azospirillaceae</taxon>
        <taxon>Skermanella</taxon>
    </lineage>
</organism>
<dbReference type="STRING" id="1385369.N825_32840"/>
<dbReference type="AlphaFoldDB" id="W9H7H5"/>
<keyword evidence="2" id="KW-0081">Bacteriolytic enzyme</keyword>
<reference evidence="3 4" key="1">
    <citation type="submission" date="2013-08" db="EMBL/GenBank/DDBJ databases">
        <title>The genome sequence of Skermanella stibiiresistens.</title>
        <authorList>
            <person name="Zhu W."/>
            <person name="Wang G."/>
        </authorList>
    </citation>
    <scope>NUCLEOTIDE SEQUENCE [LARGE SCALE GENOMIC DNA]</scope>
    <source>
        <strain evidence="3 4">SB22</strain>
    </source>
</reference>
<sequence>MADFPWDQVVKDLSVFEGRFSYMYLDTVGCVTVGVGKMLPDAAAARKLPFVDRVTGSAATADDIANDFASVKKQTAGLLASKYKPFTKIDLPDTEIDKLLLAEAEDFDGQVRRNFSGYDDYPVDARRVILDMAFNLGMGGLLKFKKFKAAAEAHDWATAAAECKRGGIQQSRNDWAKNLLLEVAQAG</sequence>
<evidence type="ECO:0000313" key="3">
    <source>
        <dbReference type="EMBL" id="EWY40716.1"/>
    </source>
</evidence>
<dbReference type="EMBL" id="AVFL01000006">
    <property type="protein sequence ID" value="EWY40716.1"/>
    <property type="molecule type" value="Genomic_DNA"/>
</dbReference>
<dbReference type="PANTHER" id="PTHR37406">
    <property type="entry name" value="T4-TYPE LYSOZYME 1-RELATED"/>
    <property type="match status" value="1"/>
</dbReference>
<evidence type="ECO:0008006" key="5">
    <source>
        <dbReference type="Google" id="ProtNLM"/>
    </source>
</evidence>
<dbReference type="Gene3D" id="1.10.530.40">
    <property type="match status" value="1"/>
</dbReference>
<dbReference type="SUPFAM" id="SSF53955">
    <property type="entry name" value="Lysozyme-like"/>
    <property type="match status" value="1"/>
</dbReference>
<evidence type="ECO:0000256" key="2">
    <source>
        <dbReference type="ARBA" id="ARBA00022638"/>
    </source>
</evidence>
<gene>
    <name evidence="3" type="ORF">N825_32840</name>
</gene>
<evidence type="ECO:0000256" key="1">
    <source>
        <dbReference type="ARBA" id="ARBA00022529"/>
    </source>
</evidence>
<dbReference type="GO" id="GO:0042742">
    <property type="term" value="P:defense response to bacterium"/>
    <property type="evidence" value="ECO:0007669"/>
    <property type="project" value="UniProtKB-KW"/>
</dbReference>
<name>W9H7H5_9PROT</name>
<dbReference type="InterPro" id="IPR023346">
    <property type="entry name" value="Lysozyme-like_dom_sf"/>
</dbReference>